<sequence length="556" mass="61048">MDISLLSRASLRLPAHHSDGGDLASAPPPSSVLLDVSAYILNRRNSTTATCTFRNDKKLQVTFFPAHPPRVSYFCVFCSGMKNCDYSVEPKIIATEGNLVLFRVAFGSLYEIWDSSSYEYFIYSPLVEQIPQPHGVLIPDRRIGLLSDSHGGYTIVALLDDSSASNLTSDRSSLNQYKFCIFSSKDKFWTMEAVKLTPQEYEFHHVTSKVITIGGETGTMAFVDLWCGILLYDVLGDDPSLRYIVLPEISPGREVYNDDPLFTRDVAYVNGHIKFLQMKDTVPGGSKAAIWSKPLTTSSQQSSWNCHSIEVSKILDEQKLLPCEFKRMLKVQTAKLLPAMESLHVGHPTLSLHDDHTVYFMTKVKPLDKEACVVAVDMRSGTIQGAARFDAERTCGLDFTYMHSRIFSFFNMSPAAGGQPCYLLDVELSGRELPTGSRGSEELLLLKGSKSGGRAATGRAATLCVQPLSKTKAAGAPASLVACSAILAAAFILLRPAPWVRASWVEDPTIPSISTSTWTRQARPLDSPSSFSKKTASACRLLPSCAQALARLLATW</sequence>
<name>A0AAV5FT27_ELECO</name>
<evidence type="ECO:0000313" key="2">
    <source>
        <dbReference type="EMBL" id="GJN37680.1"/>
    </source>
</evidence>
<evidence type="ECO:0000313" key="3">
    <source>
        <dbReference type="Proteomes" id="UP001054889"/>
    </source>
</evidence>
<dbReference type="Pfam" id="PF07762">
    <property type="entry name" value="DUF1618"/>
    <property type="match status" value="1"/>
</dbReference>
<dbReference type="Proteomes" id="UP001054889">
    <property type="component" value="Unassembled WGS sequence"/>
</dbReference>
<comment type="caution">
    <text evidence="2">The sequence shown here is derived from an EMBL/GenBank/DDBJ whole genome shotgun (WGS) entry which is preliminary data.</text>
</comment>
<dbReference type="InterPro" id="IPR011676">
    <property type="entry name" value="DUF1618"/>
</dbReference>
<proteinExistence type="predicted"/>
<dbReference type="PANTHER" id="PTHR33074:SF139">
    <property type="entry name" value="OS09G0567000 PROTEIN"/>
    <property type="match status" value="1"/>
</dbReference>
<keyword evidence="3" id="KW-1185">Reference proteome</keyword>
<accession>A0AAV5FT27</accession>
<dbReference type="AlphaFoldDB" id="A0AAV5FT27"/>
<reference evidence="2" key="1">
    <citation type="journal article" date="2018" name="DNA Res.">
        <title>Multiple hybrid de novo genome assembly of finger millet, an orphan allotetraploid crop.</title>
        <authorList>
            <person name="Hatakeyama M."/>
            <person name="Aluri S."/>
            <person name="Balachadran M.T."/>
            <person name="Sivarajan S.R."/>
            <person name="Patrignani A."/>
            <person name="Gruter S."/>
            <person name="Poveda L."/>
            <person name="Shimizu-Inatsugi R."/>
            <person name="Baeten J."/>
            <person name="Francoijs K.J."/>
            <person name="Nataraja K.N."/>
            <person name="Reddy Y.A.N."/>
            <person name="Phadnis S."/>
            <person name="Ravikumar R.L."/>
            <person name="Schlapbach R."/>
            <person name="Sreeman S.M."/>
            <person name="Shimizu K.K."/>
        </authorList>
    </citation>
    <scope>NUCLEOTIDE SEQUENCE</scope>
</reference>
<dbReference type="EMBL" id="BQKI01000095">
    <property type="protein sequence ID" value="GJN37680.1"/>
    <property type="molecule type" value="Genomic_DNA"/>
</dbReference>
<evidence type="ECO:0000259" key="1">
    <source>
        <dbReference type="Pfam" id="PF07762"/>
    </source>
</evidence>
<feature type="domain" description="DUF1618" evidence="1">
    <location>
        <begin position="223"/>
        <end position="359"/>
    </location>
</feature>
<reference evidence="2" key="2">
    <citation type="submission" date="2021-12" db="EMBL/GenBank/DDBJ databases">
        <title>Resequencing data analysis of finger millet.</title>
        <authorList>
            <person name="Hatakeyama M."/>
            <person name="Aluri S."/>
            <person name="Balachadran M.T."/>
            <person name="Sivarajan S.R."/>
            <person name="Poveda L."/>
            <person name="Shimizu-Inatsugi R."/>
            <person name="Schlapbach R."/>
            <person name="Sreeman S.M."/>
            <person name="Shimizu K.K."/>
        </authorList>
    </citation>
    <scope>NUCLEOTIDE SEQUENCE</scope>
</reference>
<protein>
    <recommendedName>
        <fullName evidence="1">DUF1618 domain-containing protein</fullName>
    </recommendedName>
</protein>
<gene>
    <name evidence="2" type="primary">gb26660</name>
    <name evidence="2" type="ORF">PR202_gb26660</name>
</gene>
<dbReference type="PANTHER" id="PTHR33074">
    <property type="entry name" value="EXPRESSED PROTEIN-RELATED"/>
    <property type="match status" value="1"/>
</dbReference>
<organism evidence="2 3">
    <name type="scientific">Eleusine coracana subsp. coracana</name>
    <dbReference type="NCBI Taxonomy" id="191504"/>
    <lineage>
        <taxon>Eukaryota</taxon>
        <taxon>Viridiplantae</taxon>
        <taxon>Streptophyta</taxon>
        <taxon>Embryophyta</taxon>
        <taxon>Tracheophyta</taxon>
        <taxon>Spermatophyta</taxon>
        <taxon>Magnoliopsida</taxon>
        <taxon>Liliopsida</taxon>
        <taxon>Poales</taxon>
        <taxon>Poaceae</taxon>
        <taxon>PACMAD clade</taxon>
        <taxon>Chloridoideae</taxon>
        <taxon>Cynodonteae</taxon>
        <taxon>Eleusininae</taxon>
        <taxon>Eleusine</taxon>
    </lineage>
</organism>